<organism evidence="1 2">
    <name type="scientific">Candidatus Woesebacteria bacterium CG_4_10_14_0_2_um_filter_39_14</name>
    <dbReference type="NCBI Taxonomy" id="1975054"/>
    <lineage>
        <taxon>Bacteria</taxon>
        <taxon>Candidatus Woeseibacteriota</taxon>
    </lineage>
</organism>
<dbReference type="Proteomes" id="UP000229753">
    <property type="component" value="Unassembled WGS sequence"/>
</dbReference>
<name>A0A2M7TNT2_9BACT</name>
<dbReference type="AlphaFoldDB" id="A0A2M7TNT2"/>
<accession>A0A2M7TNT2</accession>
<evidence type="ECO:0000313" key="2">
    <source>
        <dbReference type="Proteomes" id="UP000229753"/>
    </source>
</evidence>
<gene>
    <name evidence="1" type="ORF">COY29_00990</name>
</gene>
<sequence>MEKQRFSKSRTFNSVGGDKKISQVKKIVTHINPDLDAIFSVWLLKRFLPASPRGEPGWQEAEIEFCPSGSTFNHELVDSNPEVLHVDVGGGKLDHHQTNEFLSAAKLSFDYLLEERKGEKLSPLEEQALKLMVEVVNEVDNARELTWEEIKKPRYEFYLHELFWGLRGLGASDLETVQYGLKSLDAILHNFKNRLKAQEEIKEGQEFETIWGKVLALETGNEAVLREGEKEGYCLVVKKDPKEGGVRIYALPSSKVDLQKAYDFLKAKDKGGEWFLHSSHKILLNESRTKPMKPTKLSLEEIIEVLKKG</sequence>
<protein>
    <submittedName>
        <fullName evidence="1">Uncharacterized protein</fullName>
    </submittedName>
</protein>
<dbReference type="EMBL" id="PFNO01000034">
    <property type="protein sequence ID" value="PIZ49818.1"/>
    <property type="molecule type" value="Genomic_DNA"/>
</dbReference>
<dbReference type="SUPFAM" id="SSF64182">
    <property type="entry name" value="DHH phosphoesterases"/>
    <property type="match status" value="1"/>
</dbReference>
<dbReference type="InterPro" id="IPR038763">
    <property type="entry name" value="DHH_sf"/>
</dbReference>
<reference evidence="2" key="1">
    <citation type="submission" date="2017-09" db="EMBL/GenBank/DDBJ databases">
        <title>Depth-based differentiation of microbial function through sediment-hosted aquifers and enrichment of novel symbionts in the deep terrestrial subsurface.</title>
        <authorList>
            <person name="Probst A.J."/>
            <person name="Ladd B."/>
            <person name="Jarett J.K."/>
            <person name="Geller-Mcgrath D.E."/>
            <person name="Sieber C.M.K."/>
            <person name="Emerson J.B."/>
            <person name="Anantharaman K."/>
            <person name="Thomas B.C."/>
            <person name="Malmstrom R."/>
            <person name="Stieglmeier M."/>
            <person name="Klingl A."/>
            <person name="Woyke T."/>
            <person name="Ryan C.M."/>
            <person name="Banfield J.F."/>
        </authorList>
    </citation>
    <scope>NUCLEOTIDE SEQUENCE [LARGE SCALE GENOMIC DNA]</scope>
</reference>
<comment type="caution">
    <text evidence="1">The sequence shown here is derived from an EMBL/GenBank/DDBJ whole genome shotgun (WGS) entry which is preliminary data.</text>
</comment>
<proteinExistence type="predicted"/>
<evidence type="ECO:0000313" key="1">
    <source>
        <dbReference type="EMBL" id="PIZ49818.1"/>
    </source>
</evidence>